<comment type="caution">
    <text evidence="2">The sequence shown here is derived from an EMBL/GenBank/DDBJ whole genome shotgun (WGS) entry which is preliminary data.</text>
</comment>
<dbReference type="InterPro" id="IPR011083">
    <property type="entry name" value="Phage_tail_collar_dom"/>
</dbReference>
<keyword evidence="3" id="KW-1185">Reference proteome</keyword>
<organism evidence="2 3">
    <name type="scientific">Pseudomonas oryzicola</name>
    <dbReference type="NCBI Taxonomy" id="485876"/>
    <lineage>
        <taxon>Bacteria</taxon>
        <taxon>Pseudomonadati</taxon>
        <taxon>Pseudomonadota</taxon>
        <taxon>Gammaproteobacteria</taxon>
        <taxon>Pseudomonadales</taxon>
        <taxon>Pseudomonadaceae</taxon>
        <taxon>Pseudomonas</taxon>
    </lineage>
</organism>
<evidence type="ECO:0000259" key="1">
    <source>
        <dbReference type="Pfam" id="PF07484"/>
    </source>
</evidence>
<feature type="domain" description="Phage tail collar" evidence="1">
    <location>
        <begin position="7"/>
        <end position="63"/>
    </location>
</feature>
<reference evidence="2 3" key="1">
    <citation type="journal article" date="2020" name="Microorganisms">
        <title>Reliable Identification of Environmental Pseudomonas Isolates Using the rpoD Gene.</title>
        <authorList>
            <consortium name="The Broad Institute Genome Sequencing Platform"/>
            <person name="Girard L."/>
            <person name="Lood C."/>
            <person name="Rokni-Zadeh H."/>
            <person name="van Noort V."/>
            <person name="Lavigne R."/>
            <person name="De Mot R."/>
        </authorList>
    </citation>
    <scope>NUCLEOTIDE SEQUENCE [LARGE SCALE GENOMIC DNA]</scope>
    <source>
        <strain evidence="2 3">RD9SR1</strain>
    </source>
</reference>
<gene>
    <name evidence="2" type="ORF">HU760_014790</name>
</gene>
<dbReference type="SUPFAM" id="SSF88874">
    <property type="entry name" value="Receptor-binding domain of short tail fibre protein gp12"/>
    <property type="match status" value="1"/>
</dbReference>
<name>A0ABS6QCG5_9PSED</name>
<dbReference type="EMBL" id="JABWRZ020000001">
    <property type="protein sequence ID" value="MBV4491862.1"/>
    <property type="molecule type" value="Genomic_DNA"/>
</dbReference>
<dbReference type="Pfam" id="PF07484">
    <property type="entry name" value="Collar"/>
    <property type="match status" value="1"/>
</dbReference>
<dbReference type="InterPro" id="IPR037053">
    <property type="entry name" value="Phage_tail_collar_dom_sf"/>
</dbReference>
<protein>
    <submittedName>
        <fullName evidence="2">Tail fiber protein</fullName>
    </submittedName>
</protein>
<sequence>MSEPFLGEIRMFAGNFAPRGWAQCQGQLLSIQQNSALFAILGTTYGGNGQTTFGLPDLRGRMPVGVGTGPGLPTVDQGEMAGVTQVTLMRQNLPPIPVAIPASKASVAIPAVVTNANLGEPTTGSVLATPYDTTGSGAAASIYSDAAASTTLKPFDANIPPVNVVTGGSSIPVPVQAPFLGMNFIIALEGIFPTRN</sequence>
<proteinExistence type="predicted"/>
<evidence type="ECO:0000313" key="3">
    <source>
        <dbReference type="Proteomes" id="UP000609530"/>
    </source>
</evidence>
<accession>A0ABS6QCG5</accession>
<evidence type="ECO:0000313" key="2">
    <source>
        <dbReference type="EMBL" id="MBV4491862.1"/>
    </source>
</evidence>
<dbReference type="RefSeq" id="WP_186679873.1">
    <property type="nucleotide sequence ID" value="NZ_JABWRZ020000001.1"/>
</dbReference>
<dbReference type="Gene3D" id="3.90.1340.10">
    <property type="entry name" value="Phage tail collar domain"/>
    <property type="match status" value="1"/>
</dbReference>
<dbReference type="Proteomes" id="UP000609530">
    <property type="component" value="Unassembled WGS sequence"/>
</dbReference>